<reference evidence="2" key="1">
    <citation type="journal article" date="2019" name="bioRxiv">
        <title>The Genome of the Zebra Mussel, Dreissena polymorpha: A Resource for Invasive Species Research.</title>
        <authorList>
            <person name="McCartney M.A."/>
            <person name="Auch B."/>
            <person name="Kono T."/>
            <person name="Mallez S."/>
            <person name="Zhang Y."/>
            <person name="Obille A."/>
            <person name="Becker A."/>
            <person name="Abrahante J.E."/>
            <person name="Garbe J."/>
            <person name="Badalamenti J.P."/>
            <person name="Herman A."/>
            <person name="Mangelson H."/>
            <person name="Liachko I."/>
            <person name="Sullivan S."/>
            <person name="Sone E.D."/>
            <person name="Koren S."/>
            <person name="Silverstein K.A.T."/>
            <person name="Beckman K.B."/>
            <person name="Gohl D.M."/>
        </authorList>
    </citation>
    <scope>NUCLEOTIDE SEQUENCE</scope>
    <source>
        <strain evidence="2">Duluth1</strain>
        <tissue evidence="2">Whole animal</tissue>
    </source>
</reference>
<gene>
    <name evidence="2" type="ORF">DPMN_026315</name>
</gene>
<organism evidence="2 3">
    <name type="scientific">Dreissena polymorpha</name>
    <name type="common">Zebra mussel</name>
    <name type="synonym">Mytilus polymorpha</name>
    <dbReference type="NCBI Taxonomy" id="45954"/>
    <lineage>
        <taxon>Eukaryota</taxon>
        <taxon>Metazoa</taxon>
        <taxon>Spiralia</taxon>
        <taxon>Lophotrochozoa</taxon>
        <taxon>Mollusca</taxon>
        <taxon>Bivalvia</taxon>
        <taxon>Autobranchia</taxon>
        <taxon>Heteroconchia</taxon>
        <taxon>Euheterodonta</taxon>
        <taxon>Imparidentia</taxon>
        <taxon>Neoheterodontei</taxon>
        <taxon>Myida</taxon>
        <taxon>Dreissenoidea</taxon>
        <taxon>Dreissenidae</taxon>
        <taxon>Dreissena</taxon>
    </lineage>
</organism>
<evidence type="ECO:0000256" key="1">
    <source>
        <dbReference type="SAM" id="Phobius"/>
    </source>
</evidence>
<evidence type="ECO:0000313" key="3">
    <source>
        <dbReference type="Proteomes" id="UP000828390"/>
    </source>
</evidence>
<evidence type="ECO:0000313" key="2">
    <source>
        <dbReference type="EMBL" id="KAH3863330.1"/>
    </source>
</evidence>
<keyword evidence="1" id="KW-0472">Membrane</keyword>
<keyword evidence="1" id="KW-0812">Transmembrane</keyword>
<feature type="transmembrane region" description="Helical" evidence="1">
    <location>
        <begin position="12"/>
        <end position="29"/>
    </location>
</feature>
<dbReference type="AlphaFoldDB" id="A0A9D4LQW8"/>
<name>A0A9D4LQW8_DREPO</name>
<accession>A0A9D4LQW8</accession>
<dbReference type="Proteomes" id="UP000828390">
    <property type="component" value="Unassembled WGS sequence"/>
</dbReference>
<comment type="caution">
    <text evidence="2">The sequence shown here is derived from an EMBL/GenBank/DDBJ whole genome shotgun (WGS) entry which is preliminary data.</text>
</comment>
<reference evidence="2" key="2">
    <citation type="submission" date="2020-11" db="EMBL/GenBank/DDBJ databases">
        <authorList>
            <person name="McCartney M.A."/>
            <person name="Auch B."/>
            <person name="Kono T."/>
            <person name="Mallez S."/>
            <person name="Becker A."/>
            <person name="Gohl D.M."/>
            <person name="Silverstein K.A.T."/>
            <person name="Koren S."/>
            <person name="Bechman K.B."/>
            <person name="Herman A."/>
            <person name="Abrahante J.E."/>
            <person name="Garbe J."/>
        </authorList>
    </citation>
    <scope>NUCLEOTIDE SEQUENCE</scope>
    <source>
        <strain evidence="2">Duluth1</strain>
        <tissue evidence="2">Whole animal</tissue>
    </source>
</reference>
<proteinExistence type="predicted"/>
<sequence>MLTRKDTIVVPVNRLSLVAISAYAIFWIPNTEENVVPLDISGKNVPEKPTSP</sequence>
<keyword evidence="1" id="KW-1133">Transmembrane helix</keyword>
<protein>
    <submittedName>
        <fullName evidence="2">Uncharacterized protein</fullName>
    </submittedName>
</protein>
<keyword evidence="3" id="KW-1185">Reference proteome</keyword>
<dbReference type="EMBL" id="JAIWYP010000002">
    <property type="protein sequence ID" value="KAH3863330.1"/>
    <property type="molecule type" value="Genomic_DNA"/>
</dbReference>